<evidence type="ECO:0000256" key="1">
    <source>
        <dbReference type="ARBA" id="ARBA00004114"/>
    </source>
</evidence>
<evidence type="ECO:0000256" key="7">
    <source>
        <dbReference type="ARBA" id="ARBA00023212"/>
    </source>
</evidence>
<dbReference type="GO" id="GO:0000922">
    <property type="term" value="C:spindle pole"/>
    <property type="evidence" value="ECO:0007669"/>
    <property type="project" value="UniProtKB-SubCell"/>
</dbReference>
<dbReference type="AlphaFoldDB" id="A0AAV7JSN4"/>
<dbReference type="EMBL" id="JAKMXF010000300">
    <property type="protein sequence ID" value="KAI6651992.1"/>
    <property type="molecule type" value="Genomic_DNA"/>
</dbReference>
<reference evidence="11 12" key="1">
    <citation type="journal article" date="2023" name="BMC Biol.">
        <title>The compact genome of the sponge Oopsacas minuta (Hexactinellida) is lacking key metazoan core genes.</title>
        <authorList>
            <person name="Santini S."/>
            <person name="Schenkelaars Q."/>
            <person name="Jourda C."/>
            <person name="Duchesne M."/>
            <person name="Belahbib H."/>
            <person name="Rocher C."/>
            <person name="Selva M."/>
            <person name="Riesgo A."/>
            <person name="Vervoort M."/>
            <person name="Leys S.P."/>
            <person name="Kodjabachian L."/>
            <person name="Le Bivic A."/>
            <person name="Borchiellini C."/>
            <person name="Claverie J.M."/>
            <person name="Renard E."/>
        </authorList>
    </citation>
    <scope>NUCLEOTIDE SEQUENCE [LARGE SCALE GENOMIC DNA]</scope>
    <source>
        <strain evidence="11">SPO-2</strain>
    </source>
</reference>
<proteinExistence type="predicted"/>
<dbReference type="GO" id="GO:0030496">
    <property type="term" value="C:midbody"/>
    <property type="evidence" value="ECO:0007669"/>
    <property type="project" value="UniProtKB-SubCell"/>
</dbReference>
<feature type="region of interest" description="Disordered" evidence="9">
    <location>
        <begin position="393"/>
        <end position="421"/>
    </location>
</feature>
<evidence type="ECO:0000256" key="9">
    <source>
        <dbReference type="SAM" id="MobiDB-lite"/>
    </source>
</evidence>
<evidence type="ECO:0000256" key="8">
    <source>
        <dbReference type="ARBA" id="ARBA00046235"/>
    </source>
</evidence>
<keyword evidence="6" id="KW-0175">Coiled coil</keyword>
<keyword evidence="5" id="KW-0963">Cytoplasm</keyword>
<organism evidence="11 12">
    <name type="scientific">Oopsacas minuta</name>
    <dbReference type="NCBI Taxonomy" id="111878"/>
    <lineage>
        <taxon>Eukaryota</taxon>
        <taxon>Metazoa</taxon>
        <taxon>Porifera</taxon>
        <taxon>Hexactinellida</taxon>
        <taxon>Hexasterophora</taxon>
        <taxon>Lyssacinosida</taxon>
        <taxon>Leucopsacidae</taxon>
        <taxon>Oopsacas</taxon>
    </lineage>
</organism>
<dbReference type="GO" id="GO:0005814">
    <property type="term" value="C:centriole"/>
    <property type="evidence" value="ECO:0007669"/>
    <property type="project" value="UniProtKB-SubCell"/>
</dbReference>
<evidence type="ECO:0000313" key="11">
    <source>
        <dbReference type="EMBL" id="KAI6651992.1"/>
    </source>
</evidence>
<comment type="caution">
    <text evidence="11">The sequence shown here is derived from an EMBL/GenBank/DDBJ whole genome shotgun (WGS) entry which is preliminary data.</text>
</comment>
<feature type="domain" description="Centrosomal CEP44" evidence="10">
    <location>
        <begin position="13"/>
        <end position="135"/>
    </location>
</feature>
<keyword evidence="12" id="KW-1185">Reference proteome</keyword>
<comment type="function">
    <text evidence="8">Centriole-enriched microtubule-binding protein involved in centriole biogenesis. In collaboration with CEP295 and POC1B, is required for the centriole-to-centrosome conversion by ensuring the formation of bona fide centriole wall. Functions as a linker component that maintains centrosome cohesion. Associates with CROCC and regulates its stability and localization to the centrosome.</text>
</comment>
<feature type="compositionally biased region" description="Low complexity" evidence="9">
    <location>
        <begin position="396"/>
        <end position="412"/>
    </location>
</feature>
<dbReference type="InterPro" id="IPR033603">
    <property type="entry name" value="CEP44"/>
</dbReference>
<accession>A0AAV7JSN4</accession>
<dbReference type="InterPro" id="IPR029157">
    <property type="entry name" value="CEP44_CC"/>
</dbReference>
<name>A0AAV7JSN4_9METZ</name>
<feature type="region of interest" description="Disordered" evidence="9">
    <location>
        <begin position="225"/>
        <end position="246"/>
    </location>
</feature>
<evidence type="ECO:0000256" key="2">
    <source>
        <dbReference type="ARBA" id="ARBA00004214"/>
    </source>
</evidence>
<dbReference type="PANTHER" id="PTHR31477">
    <property type="entry name" value="CENTROSOMAL PROTEIN OF 44 KDA"/>
    <property type="match status" value="1"/>
</dbReference>
<dbReference type="Proteomes" id="UP001165289">
    <property type="component" value="Unassembled WGS sequence"/>
</dbReference>
<evidence type="ECO:0000259" key="10">
    <source>
        <dbReference type="Pfam" id="PF15007"/>
    </source>
</evidence>
<keyword evidence="7" id="KW-0206">Cytoskeleton</keyword>
<evidence type="ECO:0000256" key="3">
    <source>
        <dbReference type="ARBA" id="ARBA00004647"/>
    </source>
</evidence>
<evidence type="ECO:0000256" key="4">
    <source>
        <dbReference type="ARBA" id="ARBA00014053"/>
    </source>
</evidence>
<evidence type="ECO:0000256" key="5">
    <source>
        <dbReference type="ARBA" id="ARBA00022490"/>
    </source>
</evidence>
<comment type="subcellular location">
    <subcellularLocation>
        <location evidence="1">Cytoplasm</location>
        <location evidence="1">Cytoskeleton</location>
        <location evidence="1">Microtubule organizing center</location>
        <location evidence="1">Centrosome</location>
        <location evidence="1">Centriole</location>
    </subcellularLocation>
    <subcellularLocation>
        <location evidence="3">Cytoplasm</location>
        <location evidence="3">Cytoskeleton</location>
        <location evidence="3">Spindle pole</location>
    </subcellularLocation>
    <subcellularLocation>
        <location evidence="2">Midbody</location>
    </subcellularLocation>
</comment>
<feature type="region of interest" description="Disordered" evidence="9">
    <location>
        <begin position="438"/>
        <end position="474"/>
    </location>
</feature>
<dbReference type="PANTHER" id="PTHR31477:SF1">
    <property type="entry name" value="CENTROSOMAL PROTEIN OF 44 KDA"/>
    <property type="match status" value="1"/>
</dbReference>
<feature type="compositionally biased region" description="Polar residues" evidence="9">
    <location>
        <begin position="438"/>
        <end position="462"/>
    </location>
</feature>
<evidence type="ECO:0000313" key="12">
    <source>
        <dbReference type="Proteomes" id="UP001165289"/>
    </source>
</evidence>
<evidence type="ECO:0000256" key="6">
    <source>
        <dbReference type="ARBA" id="ARBA00023054"/>
    </source>
</evidence>
<dbReference type="Pfam" id="PF15007">
    <property type="entry name" value="CEP44"/>
    <property type="match status" value="1"/>
</dbReference>
<protein>
    <recommendedName>
        <fullName evidence="4">Centrosomal protein of 44 kDa</fullName>
    </recommendedName>
</protein>
<sequence>MDNLPTSTNGTGDLKNSVLKLVREAKRMKLDGVLDPDGLISGETRSHLPILSQALNSYSLPLSKYLHAKGYELFGKTDSRFLEVVYKMLRDEFNYRPKITRLQFLTDSSFIERKILFTFDLLKLCQSKHRDLQRFAVKVGKPVNKPKAIDKVTRPIRMQTVKPVQQDANTFAFSDIPQDDVFTLKPEQIVPTDRLSKASANSSLVPLFQHNIPVPSQLLPQLKESKPETPTVESHTNEFLPSPTPRPASFPSIDFLHDRELDVTPLQTPEKPSRTKTAPTREELKEGVRRIRFQLDTIPDLLPEDSDSDGPIDDNLIELATEDPIPPSSDKITISTSTTGLMFDSPSPEPVIHKNKHEKQMTNLVEQMSARLALFETRLKHVECTPIQTSPPLQVSNTSLIPPSTSPPMTSSRIYNPKKYSENDNIPKVIAKKHNGKTITSKFRSSSTSTPASLPQAGNQFSPPHRTKSSSFEVETNRTPSFIPRLEASSLSSLPDSISTEFSHLQTSPPTHENEVLTVMYNLRKRAERARDMLESANSSRKRLRYKC</sequence>
<gene>
    <name evidence="11" type="ORF">LOD99_4537</name>
</gene>